<organism evidence="2 3">
    <name type="scientific">Stenotrophomonas maltophilia</name>
    <name type="common">Pseudomonas maltophilia</name>
    <name type="synonym">Xanthomonas maltophilia</name>
    <dbReference type="NCBI Taxonomy" id="40324"/>
    <lineage>
        <taxon>Bacteria</taxon>
        <taxon>Pseudomonadati</taxon>
        <taxon>Pseudomonadota</taxon>
        <taxon>Gammaproteobacteria</taxon>
        <taxon>Lysobacterales</taxon>
        <taxon>Lysobacteraceae</taxon>
        <taxon>Stenotrophomonas</taxon>
        <taxon>Stenotrophomonas maltophilia group</taxon>
    </lineage>
</organism>
<accession>A0AAJ2JB84</accession>
<feature type="transmembrane region" description="Helical" evidence="1">
    <location>
        <begin position="133"/>
        <end position="150"/>
    </location>
</feature>
<dbReference type="Proteomes" id="UP001251948">
    <property type="component" value="Unassembled WGS sequence"/>
</dbReference>
<reference evidence="2" key="1">
    <citation type="submission" date="2023-07" db="EMBL/GenBank/DDBJ databases">
        <title>Comparative genomics of clinical Stenotrophomonas maltophilia isolates reveals regions of diversity which correlate with colonization and persistence in vivo.</title>
        <authorList>
            <person name="Mcdaniel M.S."/>
            <person name="Swords W.E."/>
            <person name="Sumpter N.A."/>
            <person name="Lindgren N.R."/>
            <person name="Billiot C.E."/>
        </authorList>
    </citation>
    <scope>NUCLEOTIDE SEQUENCE</scope>
    <source>
        <strain evidence="2">Ism4</strain>
    </source>
</reference>
<dbReference type="AlphaFoldDB" id="A0AAJ2JB84"/>
<keyword evidence="1" id="KW-0472">Membrane</keyword>
<feature type="transmembrane region" description="Helical" evidence="1">
    <location>
        <begin position="29"/>
        <end position="49"/>
    </location>
</feature>
<gene>
    <name evidence="2" type="ORF">ROV92_08485</name>
</gene>
<evidence type="ECO:0000313" key="3">
    <source>
        <dbReference type="Proteomes" id="UP001251948"/>
    </source>
</evidence>
<feature type="transmembrane region" description="Helical" evidence="1">
    <location>
        <begin position="162"/>
        <end position="184"/>
    </location>
</feature>
<sequence>MSSCRHAGFGPHGGSHGGEGHSPICMGTAFYNIAGTVNTAFILLSLLGVSAQLRLVHRRRERAGAADSATAVLSLNQFTVSFLAYLSFFVYGYSITPFNNFIVWPRLLASVLVMAILVEIWRDRRSRSATTSVLTAALLLLCALAGLAWGDRHVDEGRVVASAMIVVITALLAQGYAHQILLILRNGHTGAVSLRMSQLILLMDLSTIVFAFAMGMRMGWPLLLLAVVSGSTKLVILYLFRWQQGASAADRRRQRLQPA</sequence>
<dbReference type="RefSeq" id="WP_312561603.1">
    <property type="nucleotide sequence ID" value="NZ_JAVSKO010000003.1"/>
</dbReference>
<feature type="transmembrane region" description="Helical" evidence="1">
    <location>
        <begin position="103"/>
        <end position="121"/>
    </location>
</feature>
<comment type="caution">
    <text evidence="2">The sequence shown here is derived from an EMBL/GenBank/DDBJ whole genome shotgun (WGS) entry which is preliminary data.</text>
</comment>
<keyword evidence="1" id="KW-0812">Transmembrane</keyword>
<evidence type="ECO:0000313" key="2">
    <source>
        <dbReference type="EMBL" id="MDT3468034.1"/>
    </source>
</evidence>
<keyword evidence="1" id="KW-1133">Transmembrane helix</keyword>
<feature type="transmembrane region" description="Helical" evidence="1">
    <location>
        <begin position="70"/>
        <end position="91"/>
    </location>
</feature>
<feature type="transmembrane region" description="Helical" evidence="1">
    <location>
        <begin position="196"/>
        <end position="216"/>
    </location>
</feature>
<evidence type="ECO:0008006" key="4">
    <source>
        <dbReference type="Google" id="ProtNLM"/>
    </source>
</evidence>
<protein>
    <recommendedName>
        <fullName evidence="4">Transmembrane protein</fullName>
    </recommendedName>
</protein>
<proteinExistence type="predicted"/>
<name>A0AAJ2JB84_STEMA</name>
<evidence type="ECO:0000256" key="1">
    <source>
        <dbReference type="SAM" id="Phobius"/>
    </source>
</evidence>
<dbReference type="EMBL" id="JAVSKO010000003">
    <property type="protein sequence ID" value="MDT3468034.1"/>
    <property type="molecule type" value="Genomic_DNA"/>
</dbReference>
<feature type="transmembrane region" description="Helical" evidence="1">
    <location>
        <begin position="222"/>
        <end position="242"/>
    </location>
</feature>